<accession>A0A074ZK32</accession>
<dbReference type="Proteomes" id="UP000054324">
    <property type="component" value="Unassembled WGS sequence"/>
</dbReference>
<dbReference type="GeneID" id="20319700"/>
<dbReference type="OrthoDB" id="10419788at2759"/>
<evidence type="ECO:0000313" key="2">
    <source>
        <dbReference type="Proteomes" id="UP000054324"/>
    </source>
</evidence>
<dbReference type="RefSeq" id="XP_009168816.1">
    <property type="nucleotide sequence ID" value="XM_009170552.1"/>
</dbReference>
<dbReference type="CTD" id="20319700"/>
<reference evidence="1 2" key="1">
    <citation type="submission" date="2013-11" db="EMBL/GenBank/DDBJ databases">
        <title>Opisthorchis viverrini - life in the bile duct.</title>
        <authorList>
            <person name="Young N.D."/>
            <person name="Nagarajan N."/>
            <person name="Lin S.J."/>
            <person name="Korhonen P.K."/>
            <person name="Jex A.R."/>
            <person name="Hall R.S."/>
            <person name="Safavi-Hemami H."/>
            <person name="Kaewkong W."/>
            <person name="Bertrand D."/>
            <person name="Gao S."/>
            <person name="Seet Q."/>
            <person name="Wongkham S."/>
            <person name="Teh B.T."/>
            <person name="Wongkham C."/>
            <person name="Intapan P.M."/>
            <person name="Maleewong W."/>
            <person name="Yang X."/>
            <person name="Hu M."/>
            <person name="Wang Z."/>
            <person name="Hofmann A."/>
            <person name="Sternberg P.W."/>
            <person name="Tan P."/>
            <person name="Wang J."/>
            <person name="Gasser R.B."/>
        </authorList>
    </citation>
    <scope>NUCLEOTIDE SEQUENCE [LARGE SCALE GENOMIC DNA]</scope>
</reference>
<gene>
    <name evidence="1" type="ORF">T265_05518</name>
</gene>
<dbReference type="AlphaFoldDB" id="A0A074ZK32"/>
<organism evidence="1 2">
    <name type="scientific">Opisthorchis viverrini</name>
    <name type="common">Southeast Asian liver fluke</name>
    <dbReference type="NCBI Taxonomy" id="6198"/>
    <lineage>
        <taxon>Eukaryota</taxon>
        <taxon>Metazoa</taxon>
        <taxon>Spiralia</taxon>
        <taxon>Lophotrochozoa</taxon>
        <taxon>Platyhelminthes</taxon>
        <taxon>Trematoda</taxon>
        <taxon>Digenea</taxon>
        <taxon>Opisthorchiida</taxon>
        <taxon>Opisthorchiata</taxon>
        <taxon>Opisthorchiidae</taxon>
        <taxon>Opisthorchis</taxon>
    </lineage>
</organism>
<evidence type="ECO:0000313" key="1">
    <source>
        <dbReference type="EMBL" id="KER27411.1"/>
    </source>
</evidence>
<dbReference type="EMBL" id="KL596723">
    <property type="protein sequence ID" value="KER27411.1"/>
    <property type="molecule type" value="Genomic_DNA"/>
</dbReference>
<keyword evidence="2" id="KW-1185">Reference proteome</keyword>
<protein>
    <submittedName>
        <fullName evidence="1">Uncharacterized protein</fullName>
    </submittedName>
</protein>
<name>A0A074ZK32_OPIVI</name>
<proteinExistence type="predicted"/>
<dbReference type="KEGG" id="ovi:T265_05518"/>
<sequence>MSDCFNSSIVFCPAQVDPIASDIHTPKRLKHEAVWCSTFSCLRTSQTRDSAGFQVILSQNQISLQMSVYSLRINSI</sequence>